<accession>A0A6B0YVD5</accession>
<dbReference type="Gene3D" id="2.60.120.620">
    <property type="entry name" value="q2cbj1_9rhob like domain"/>
    <property type="match status" value="1"/>
</dbReference>
<dbReference type="Pfam" id="PF05721">
    <property type="entry name" value="PhyH"/>
    <property type="match status" value="1"/>
</dbReference>
<dbReference type="GO" id="GO:0016706">
    <property type="term" value="F:2-oxoglutarate-dependent dioxygenase activity"/>
    <property type="evidence" value="ECO:0007669"/>
    <property type="project" value="UniProtKB-ARBA"/>
</dbReference>
<keyword evidence="1" id="KW-0223">Dioxygenase</keyword>
<comment type="caution">
    <text evidence="1">The sequence shown here is derived from an EMBL/GenBank/DDBJ whole genome shotgun (WGS) entry which is preliminary data.</text>
</comment>
<keyword evidence="1" id="KW-0560">Oxidoreductase</keyword>
<organism evidence="1">
    <name type="scientific">Caldilineaceae bacterium SB0664_bin_27</name>
    <dbReference type="NCBI Taxonomy" id="2605260"/>
    <lineage>
        <taxon>Bacteria</taxon>
        <taxon>Bacillati</taxon>
        <taxon>Chloroflexota</taxon>
        <taxon>Caldilineae</taxon>
        <taxon>Caldilineales</taxon>
        <taxon>Caldilineaceae</taxon>
    </lineage>
</organism>
<dbReference type="SUPFAM" id="SSF51197">
    <property type="entry name" value="Clavaminate synthase-like"/>
    <property type="match status" value="1"/>
</dbReference>
<evidence type="ECO:0000313" key="1">
    <source>
        <dbReference type="EMBL" id="MXY93969.1"/>
    </source>
</evidence>
<dbReference type="AlphaFoldDB" id="A0A6B0YVD5"/>
<dbReference type="InterPro" id="IPR008775">
    <property type="entry name" value="Phytyl_CoA_dOase-like"/>
</dbReference>
<dbReference type="GO" id="GO:0005506">
    <property type="term" value="F:iron ion binding"/>
    <property type="evidence" value="ECO:0007669"/>
    <property type="project" value="UniProtKB-ARBA"/>
</dbReference>
<name>A0A6B0YVD5_9CHLR</name>
<sequence>MNIDEIVANFDRDGYVLLPQAICPEELAVLQEDSAHVIEEGYEGKEPESDYFFDALPDTGEVVFHRVQYVFPKARNNSFIKLLAHPLVLRVVQQLLGDDFICEAEAFVFKVPGNGKEVPVHCDGDPSQPDVMELVFNVDYYLDDATPENGCLLAAPGSHKLNLSGEDVRAQGFDYPGLIELPVKAGDVLFHNVKLVHGSRRNSADSLRRTLYYGFHSLSAAARQGDARQEGSYLRPGQTVPQSWIDDRLRLMMHAIDLRKESSYGRDEVPFPYQPPAGYDVAWPSADETMNYRPALGYSKYY</sequence>
<proteinExistence type="predicted"/>
<dbReference type="PANTHER" id="PTHR20883:SF48">
    <property type="entry name" value="ECTOINE DIOXYGENASE"/>
    <property type="match status" value="1"/>
</dbReference>
<gene>
    <name evidence="1" type="ORF">F4Y42_11050</name>
</gene>
<dbReference type="PANTHER" id="PTHR20883">
    <property type="entry name" value="PHYTANOYL-COA DIOXYGENASE DOMAIN CONTAINING 1"/>
    <property type="match status" value="1"/>
</dbReference>
<protein>
    <submittedName>
        <fullName evidence="1">Phytanoyl-CoA dioxygenase family protein</fullName>
    </submittedName>
</protein>
<dbReference type="EMBL" id="VXRG01000092">
    <property type="protein sequence ID" value="MXY93969.1"/>
    <property type="molecule type" value="Genomic_DNA"/>
</dbReference>
<reference evidence="1" key="1">
    <citation type="submission" date="2019-09" db="EMBL/GenBank/DDBJ databases">
        <title>Characterisation of the sponge microbiome using genome-centric metagenomics.</title>
        <authorList>
            <person name="Engelberts J.P."/>
            <person name="Robbins S.J."/>
            <person name="De Goeij J.M."/>
            <person name="Aranda M."/>
            <person name="Bell S.C."/>
            <person name="Webster N.S."/>
        </authorList>
    </citation>
    <scope>NUCLEOTIDE SEQUENCE</scope>
    <source>
        <strain evidence="1">SB0664_bin_27</strain>
    </source>
</reference>